<dbReference type="PIRSF" id="PIRSF002465">
    <property type="entry name" value="Phsphlp_syn_PlsX"/>
    <property type="match status" value="1"/>
</dbReference>
<comment type="subunit">
    <text evidence="9 10">Homodimer. Probably interacts with PlsY.</text>
</comment>
<evidence type="ECO:0000256" key="6">
    <source>
        <dbReference type="ARBA" id="ARBA00023209"/>
    </source>
</evidence>
<keyword evidence="2 10" id="KW-0963">Cytoplasm</keyword>
<evidence type="ECO:0000256" key="1">
    <source>
        <dbReference type="ARBA" id="ARBA00001232"/>
    </source>
</evidence>
<dbReference type="NCBIfam" id="TIGR00182">
    <property type="entry name" value="plsX"/>
    <property type="match status" value="1"/>
</dbReference>
<gene>
    <name evidence="10 11" type="primary">plsX</name>
    <name evidence="11" type="ORF">DF168_01860</name>
</gene>
<dbReference type="InterPro" id="IPR012281">
    <property type="entry name" value="Phospholipid_synth_PlsX-like"/>
</dbReference>
<evidence type="ECO:0000256" key="2">
    <source>
        <dbReference type="ARBA" id="ARBA00022490"/>
    </source>
</evidence>
<dbReference type="GO" id="GO:0008654">
    <property type="term" value="P:phospholipid biosynthetic process"/>
    <property type="evidence" value="ECO:0007669"/>
    <property type="project" value="UniProtKB-KW"/>
</dbReference>
<name>A0A2Z4AEA9_9BACT</name>
<organism evidence="11 12">
    <name type="scientific">Candidatus Moanibacter tarae</name>
    <dbReference type="NCBI Taxonomy" id="2200854"/>
    <lineage>
        <taxon>Bacteria</taxon>
        <taxon>Pseudomonadati</taxon>
        <taxon>Verrucomicrobiota</taxon>
        <taxon>Opitutia</taxon>
        <taxon>Puniceicoccales</taxon>
        <taxon>Puniceicoccales incertae sedis</taxon>
        <taxon>Candidatus Moanibacter</taxon>
    </lineage>
</organism>
<proteinExistence type="inferred from homology"/>
<comment type="catalytic activity">
    <reaction evidence="1 10">
        <text>a fatty acyl-[ACP] + phosphate = an acyl phosphate + holo-[ACP]</text>
        <dbReference type="Rhea" id="RHEA:42292"/>
        <dbReference type="Rhea" id="RHEA-COMP:9685"/>
        <dbReference type="Rhea" id="RHEA-COMP:14125"/>
        <dbReference type="ChEBI" id="CHEBI:43474"/>
        <dbReference type="ChEBI" id="CHEBI:59918"/>
        <dbReference type="ChEBI" id="CHEBI:64479"/>
        <dbReference type="ChEBI" id="CHEBI:138651"/>
        <dbReference type="EC" id="2.3.1.274"/>
    </reaction>
</comment>
<evidence type="ECO:0000256" key="4">
    <source>
        <dbReference type="ARBA" id="ARBA00022679"/>
    </source>
</evidence>
<dbReference type="EMBL" id="CP029803">
    <property type="protein sequence ID" value="AWT60643.1"/>
    <property type="molecule type" value="Genomic_DNA"/>
</dbReference>
<dbReference type="KEGG" id="mtar:DF168_01860"/>
<evidence type="ECO:0000256" key="3">
    <source>
        <dbReference type="ARBA" id="ARBA00022516"/>
    </source>
</evidence>
<dbReference type="EC" id="2.3.1.274" evidence="8 10"/>
<evidence type="ECO:0000256" key="5">
    <source>
        <dbReference type="ARBA" id="ARBA00023098"/>
    </source>
</evidence>
<dbReference type="GO" id="GO:0043811">
    <property type="term" value="F:phosphate:acyl-[acyl carrier protein] acyltransferase activity"/>
    <property type="evidence" value="ECO:0007669"/>
    <property type="project" value="UniProtKB-UniRule"/>
</dbReference>
<comment type="similarity">
    <text evidence="10">Belongs to the PlsX family.</text>
</comment>
<dbReference type="GO" id="GO:0006633">
    <property type="term" value="P:fatty acid biosynthetic process"/>
    <property type="evidence" value="ECO:0007669"/>
    <property type="project" value="UniProtKB-UniRule"/>
</dbReference>
<dbReference type="PANTHER" id="PTHR30100:SF1">
    <property type="entry name" value="PHOSPHATE ACYLTRANSFERASE"/>
    <property type="match status" value="1"/>
</dbReference>
<comment type="pathway">
    <text evidence="10">Lipid metabolism; phospholipid metabolism.</text>
</comment>
<dbReference type="AlphaFoldDB" id="A0A2Z4AEA9"/>
<evidence type="ECO:0000256" key="7">
    <source>
        <dbReference type="ARBA" id="ARBA00023264"/>
    </source>
</evidence>
<dbReference type="Pfam" id="PF02504">
    <property type="entry name" value="FA_synthesis"/>
    <property type="match status" value="1"/>
</dbReference>
<dbReference type="InterPro" id="IPR003664">
    <property type="entry name" value="FA_synthesis"/>
</dbReference>
<keyword evidence="11" id="KW-0012">Acyltransferase</keyword>
<protein>
    <recommendedName>
        <fullName evidence="8 10">Phosphate acyltransferase</fullName>
        <ecNumber evidence="8 10">2.3.1.274</ecNumber>
    </recommendedName>
    <alternativeName>
        <fullName evidence="10">Acyl-ACP phosphotransacylase</fullName>
    </alternativeName>
    <alternativeName>
        <fullName evidence="10">Acyl-[acyl-carrier-protein]--phosphate acyltransferase</fullName>
    </alternativeName>
    <alternativeName>
        <fullName evidence="10">Phosphate-acyl-ACP acyltransferase</fullName>
    </alternativeName>
</protein>
<keyword evidence="5 10" id="KW-0443">Lipid metabolism</keyword>
<evidence type="ECO:0000256" key="9">
    <source>
        <dbReference type="ARBA" id="ARBA00046608"/>
    </source>
</evidence>
<dbReference type="Gene3D" id="3.40.718.10">
    <property type="entry name" value="Isopropylmalate Dehydrogenase"/>
    <property type="match status" value="1"/>
</dbReference>
<dbReference type="HAMAP" id="MF_00019">
    <property type="entry name" value="PlsX"/>
    <property type="match status" value="1"/>
</dbReference>
<accession>A0A2Z4AEA9</accession>
<evidence type="ECO:0000256" key="8">
    <source>
        <dbReference type="ARBA" id="ARBA00024069"/>
    </source>
</evidence>
<dbReference type="GO" id="GO:0005737">
    <property type="term" value="C:cytoplasm"/>
    <property type="evidence" value="ECO:0007669"/>
    <property type="project" value="UniProtKB-SubCell"/>
</dbReference>
<dbReference type="PANTHER" id="PTHR30100">
    <property type="entry name" value="FATTY ACID/PHOSPHOLIPID SYNTHESIS PROTEIN PLSX"/>
    <property type="match status" value="1"/>
</dbReference>
<keyword evidence="3 10" id="KW-0444">Lipid biosynthesis</keyword>
<comment type="subcellular location">
    <subcellularLocation>
        <location evidence="10">Cytoplasm</location>
    </subcellularLocation>
    <text evidence="10">Associated with the membrane possibly through PlsY.</text>
</comment>
<keyword evidence="4 10" id="KW-0808">Transferase</keyword>
<sequence>MGQPQGETNIAVDAMGADMGTAEVVRGAAMALERFDDIDGIVLVGKRKLLERLLKVAKLSNESRLSICPATEVIGMEEKPIQSLKRKIDASMFRAIELVKEGSCQAAVSCGNTGSLVAGSTIKLRPLKGIERAAIAEPMPSKDQHFVLIDAGANPTAKPNHLVHNAILGKHYARVILGKANPRIGLLSNGTEEGKGNELTLGTHRLLKRITAIVDYRGLIEGLDVFSNKVDVIVCDGFTGNVVLKSCESLVLSMKDFFKEEVNKNPIRLTGALLSKGVYRNLNEQLNPDQYGGAPLLGLGGHVLKAHGSSNKFAIMNAIGAAKKIADTDMNVLILQEIEQVNKLIHGEELDVLPT</sequence>
<dbReference type="SUPFAM" id="SSF53659">
    <property type="entry name" value="Isocitrate/Isopropylmalate dehydrogenase-like"/>
    <property type="match status" value="1"/>
</dbReference>
<dbReference type="UniPathway" id="UPA00085"/>
<evidence type="ECO:0000256" key="10">
    <source>
        <dbReference type="HAMAP-Rule" id="MF_00019"/>
    </source>
</evidence>
<dbReference type="Proteomes" id="UP000247465">
    <property type="component" value="Chromosome"/>
</dbReference>
<keyword evidence="6 10" id="KW-0594">Phospholipid biosynthesis</keyword>
<reference evidence="11 12" key="1">
    <citation type="submission" date="2018-06" db="EMBL/GenBank/DDBJ databases">
        <title>Draft Genome Sequence of a Novel Marine Bacterium Related to the Verrucomicrobia.</title>
        <authorList>
            <person name="Vosseberg J."/>
            <person name="Martijn J."/>
            <person name="Ettema T.J.G."/>
        </authorList>
    </citation>
    <scope>NUCLEOTIDE SEQUENCE [LARGE SCALE GENOMIC DNA]</scope>
    <source>
        <strain evidence="11">TARA_B100001123</strain>
    </source>
</reference>
<evidence type="ECO:0000313" key="12">
    <source>
        <dbReference type="Proteomes" id="UP000247465"/>
    </source>
</evidence>
<evidence type="ECO:0000313" key="11">
    <source>
        <dbReference type="EMBL" id="AWT60643.1"/>
    </source>
</evidence>
<keyword evidence="7 10" id="KW-1208">Phospholipid metabolism</keyword>
<comment type="function">
    <text evidence="10">Catalyzes the reversible formation of acyl-phosphate (acyl-PO(4)) from acyl-[acyl-carrier-protein] (acyl-ACP). This enzyme utilizes acyl-ACP as fatty acyl donor, but not acyl-CoA.</text>
</comment>